<evidence type="ECO:0000256" key="7">
    <source>
        <dbReference type="ARBA" id="ARBA00022692"/>
    </source>
</evidence>
<evidence type="ECO:0000256" key="12">
    <source>
        <dbReference type="ARBA" id="ARBA00023075"/>
    </source>
</evidence>
<comment type="subcellular location">
    <subcellularLocation>
        <location evidence="1 16">Mitochondrion membrane</location>
        <topology evidence="1 16">Multi-pass membrane protein</topology>
    </subcellularLocation>
</comment>
<feature type="transmembrane region" description="Helical" evidence="16">
    <location>
        <begin position="94"/>
        <end position="112"/>
    </location>
</feature>
<evidence type="ECO:0000259" key="18">
    <source>
        <dbReference type="Pfam" id="PF01059"/>
    </source>
</evidence>
<feature type="transmembrane region" description="Helical" evidence="16">
    <location>
        <begin position="175"/>
        <end position="200"/>
    </location>
</feature>
<feature type="transmembrane region" description="Helical" evidence="16">
    <location>
        <begin position="149"/>
        <end position="169"/>
    </location>
</feature>
<comment type="catalytic activity">
    <reaction evidence="15 16">
        <text>a ubiquinone + NADH + 5 H(+)(in) = a ubiquinol + NAD(+) + 4 H(+)(out)</text>
        <dbReference type="Rhea" id="RHEA:29091"/>
        <dbReference type="Rhea" id="RHEA-COMP:9565"/>
        <dbReference type="Rhea" id="RHEA-COMP:9566"/>
        <dbReference type="ChEBI" id="CHEBI:15378"/>
        <dbReference type="ChEBI" id="CHEBI:16389"/>
        <dbReference type="ChEBI" id="CHEBI:17976"/>
        <dbReference type="ChEBI" id="CHEBI:57540"/>
        <dbReference type="ChEBI" id="CHEBI:57945"/>
        <dbReference type="EC" id="7.1.1.2"/>
    </reaction>
</comment>
<keyword evidence="6 16" id="KW-0679">Respiratory chain</keyword>
<feature type="transmembrane region" description="Helical" evidence="16">
    <location>
        <begin position="6"/>
        <end position="24"/>
    </location>
</feature>
<dbReference type="GO" id="GO:0003954">
    <property type="term" value="F:NADH dehydrogenase activity"/>
    <property type="evidence" value="ECO:0007669"/>
    <property type="project" value="TreeGrafter"/>
</dbReference>
<evidence type="ECO:0000256" key="3">
    <source>
        <dbReference type="ARBA" id="ARBA00012944"/>
    </source>
</evidence>
<evidence type="ECO:0000256" key="13">
    <source>
        <dbReference type="ARBA" id="ARBA00023128"/>
    </source>
</evidence>
<evidence type="ECO:0000256" key="4">
    <source>
        <dbReference type="ARBA" id="ARBA00021006"/>
    </source>
</evidence>
<feature type="transmembrane region" description="Helical" evidence="16">
    <location>
        <begin position="66"/>
        <end position="85"/>
    </location>
</feature>
<feature type="transmembrane region" description="Helical" evidence="16">
    <location>
        <begin position="220"/>
        <end position="239"/>
    </location>
</feature>
<feature type="transmembrane region" description="Helical" evidence="16">
    <location>
        <begin position="251"/>
        <end position="273"/>
    </location>
</feature>
<evidence type="ECO:0000256" key="9">
    <source>
        <dbReference type="ARBA" id="ARBA00022982"/>
    </source>
</evidence>
<feature type="domain" description="NADH:quinone oxidoreductase/Mrp antiporter transmembrane" evidence="17">
    <location>
        <begin position="111"/>
        <end position="395"/>
    </location>
</feature>
<evidence type="ECO:0000256" key="11">
    <source>
        <dbReference type="ARBA" id="ARBA00023027"/>
    </source>
</evidence>
<feature type="transmembrane region" description="Helical" evidence="16">
    <location>
        <begin position="337"/>
        <end position="363"/>
    </location>
</feature>
<dbReference type="AlphaFoldDB" id="A0A0R4Z111"/>
<evidence type="ECO:0000256" key="14">
    <source>
        <dbReference type="ARBA" id="ARBA00023136"/>
    </source>
</evidence>
<keyword evidence="5 16" id="KW-0813">Transport</keyword>
<dbReference type="InterPro" id="IPR001750">
    <property type="entry name" value="ND/Mrp_TM"/>
</dbReference>
<keyword evidence="13 16" id="KW-0496">Mitochondrion</keyword>
<evidence type="ECO:0000313" key="19">
    <source>
        <dbReference type="EMBL" id="AGG20135.1"/>
    </source>
</evidence>
<dbReference type="PANTHER" id="PTHR43507">
    <property type="entry name" value="NADH-UBIQUINONE OXIDOREDUCTASE CHAIN 4"/>
    <property type="match status" value="1"/>
</dbReference>
<evidence type="ECO:0000256" key="1">
    <source>
        <dbReference type="ARBA" id="ARBA00004225"/>
    </source>
</evidence>
<dbReference type="Pfam" id="PF00361">
    <property type="entry name" value="Proton_antipo_M"/>
    <property type="match status" value="1"/>
</dbReference>
<dbReference type="GO" id="GO:0008137">
    <property type="term" value="F:NADH dehydrogenase (ubiquinone) activity"/>
    <property type="evidence" value="ECO:0007669"/>
    <property type="project" value="UniProtKB-UniRule"/>
</dbReference>
<dbReference type="PANTHER" id="PTHR43507:SF20">
    <property type="entry name" value="NADH-UBIQUINONE OXIDOREDUCTASE CHAIN 4"/>
    <property type="match status" value="1"/>
</dbReference>
<evidence type="ECO:0000256" key="10">
    <source>
        <dbReference type="ARBA" id="ARBA00022989"/>
    </source>
</evidence>
<keyword evidence="7 16" id="KW-0812">Transmembrane</keyword>
<keyword evidence="11 16" id="KW-0520">NAD</keyword>
<dbReference type="InterPro" id="IPR000260">
    <property type="entry name" value="NADH4_N"/>
</dbReference>
<proteinExistence type="inferred from homology"/>
<evidence type="ECO:0000256" key="5">
    <source>
        <dbReference type="ARBA" id="ARBA00022448"/>
    </source>
</evidence>
<accession>A0A0R4Z111</accession>
<feature type="transmembrane region" description="Helical" evidence="16">
    <location>
        <begin position="304"/>
        <end position="325"/>
    </location>
</feature>
<dbReference type="EC" id="7.1.1.2" evidence="3 16"/>
<feature type="domain" description="NADH:ubiquinone oxidoreductase chain 4 N-terminal" evidence="18">
    <location>
        <begin position="6"/>
        <end position="107"/>
    </location>
</feature>
<dbReference type="GO" id="GO:0015990">
    <property type="term" value="P:electron transport coupled proton transport"/>
    <property type="evidence" value="ECO:0007669"/>
    <property type="project" value="TreeGrafter"/>
</dbReference>
<dbReference type="InterPro" id="IPR003918">
    <property type="entry name" value="NADH_UbQ_OxRdtase"/>
</dbReference>
<comment type="similarity">
    <text evidence="2 16">Belongs to the complex I subunit 4 family.</text>
</comment>
<keyword evidence="14 16" id="KW-0472">Membrane</keyword>
<keyword evidence="8" id="KW-1278">Translocase</keyword>
<evidence type="ECO:0000259" key="17">
    <source>
        <dbReference type="Pfam" id="PF00361"/>
    </source>
</evidence>
<feature type="transmembrane region" description="Helical" evidence="16">
    <location>
        <begin position="383"/>
        <end position="406"/>
    </location>
</feature>
<dbReference type="PRINTS" id="PR01437">
    <property type="entry name" value="NUOXDRDTASE4"/>
</dbReference>
<evidence type="ECO:0000256" key="16">
    <source>
        <dbReference type="RuleBase" id="RU003297"/>
    </source>
</evidence>
<geneLocation type="mitochondrion" evidence="19"/>
<dbReference type="EMBL" id="KC441487">
    <property type="protein sequence ID" value="AGG20135.1"/>
    <property type="molecule type" value="Genomic_DNA"/>
</dbReference>
<evidence type="ECO:0000256" key="2">
    <source>
        <dbReference type="ARBA" id="ARBA00009025"/>
    </source>
</evidence>
<feature type="transmembrane region" description="Helical" evidence="16">
    <location>
        <begin position="118"/>
        <end position="137"/>
    </location>
</feature>
<dbReference type="GO" id="GO:0042773">
    <property type="term" value="P:ATP synthesis coupled electron transport"/>
    <property type="evidence" value="ECO:0007669"/>
    <property type="project" value="InterPro"/>
</dbReference>
<feature type="transmembrane region" description="Helical" evidence="16">
    <location>
        <begin position="427"/>
        <end position="447"/>
    </location>
</feature>
<name>A0A0R4Z111_9BIVA</name>
<protein>
    <recommendedName>
        <fullName evidence="4 16">NADH-ubiquinone oxidoreductase chain 4</fullName>
        <ecNumber evidence="3 16">7.1.1.2</ecNumber>
    </recommendedName>
</protein>
<sequence>MIFSSLFAVVLLALVVMICVRLGWWVSIWVCAIMTEVVILVGYTSVGVNSCSCGGVFSCDEVSCSMVWLSVFISSLSLLGSNSIFIEKDKEMNFLIYILTLMSVLVICFSANSLLVFYTFFELSLIPTFLIVCGWGYQPERLRASKFMLLYTVGASLPLLVFVLFLMYSKGSVNLSFFSLCDLSVSGFFAFLMVIMAFLVKAPMYGLHMWLPKAHVEAPVAGSMMLAGVLLKLGGYGLVRFMPFLSVCNTVVFSCVICLCIFGGVMGSVICCFQIDVKSLVAYSSVGHMSLVLCGLMGGSLLGFAGSCLLMVAHGLSSPGMFYLVSEMYKLFSSRSLFVIHGMLGNLMGINIWLALMCGFNAAAPPSLSICGEVVLYVSLMSYSLFFSFFLGVMSFLSCLYSWLLYCNTQTGNYPIWVRSCKGVSCFYLQGIVCGCLSFPLVGLCLVV</sequence>
<dbReference type="Pfam" id="PF01059">
    <property type="entry name" value="Oxidored_q5_N"/>
    <property type="match status" value="1"/>
</dbReference>
<dbReference type="GO" id="GO:0031966">
    <property type="term" value="C:mitochondrial membrane"/>
    <property type="evidence" value="ECO:0007669"/>
    <property type="project" value="UniProtKB-SubCell"/>
</dbReference>
<comment type="function">
    <text evidence="16">Core subunit of the mitochondrial membrane respiratory chain NADH dehydrogenase (Complex I) which catalyzes electron transfer from NADH through the respiratory chain, using ubiquinone as an electron acceptor. Essential for the catalytic activity and assembly of complex I.</text>
</comment>
<gene>
    <name evidence="19" type="primary">ND4</name>
</gene>
<keyword evidence="9 16" id="KW-0249">Electron transport</keyword>
<evidence type="ECO:0000256" key="6">
    <source>
        <dbReference type="ARBA" id="ARBA00022660"/>
    </source>
</evidence>
<evidence type="ECO:0000256" key="8">
    <source>
        <dbReference type="ARBA" id="ARBA00022967"/>
    </source>
</evidence>
<feature type="transmembrane region" description="Helical" evidence="16">
    <location>
        <begin position="280"/>
        <end position="298"/>
    </location>
</feature>
<evidence type="ECO:0000256" key="15">
    <source>
        <dbReference type="ARBA" id="ARBA00049551"/>
    </source>
</evidence>
<organism evidence="19">
    <name type="scientific">Lamprotula tortuosa</name>
    <dbReference type="NCBI Taxonomy" id="332607"/>
    <lineage>
        <taxon>Eukaryota</taxon>
        <taxon>Metazoa</taxon>
        <taxon>Spiralia</taxon>
        <taxon>Lophotrochozoa</taxon>
        <taxon>Mollusca</taxon>
        <taxon>Bivalvia</taxon>
        <taxon>Autobranchia</taxon>
        <taxon>Heteroconchia</taxon>
        <taxon>Palaeoheterodonta</taxon>
        <taxon>Unionida</taxon>
        <taxon>Unionoidea</taxon>
        <taxon>Unionidae</taxon>
        <taxon>Gonideinae</taxon>
        <taxon>Lamprotula</taxon>
    </lineage>
</organism>
<dbReference type="GO" id="GO:0048039">
    <property type="term" value="F:ubiquinone binding"/>
    <property type="evidence" value="ECO:0007669"/>
    <property type="project" value="TreeGrafter"/>
</dbReference>
<keyword evidence="12 16" id="KW-0830">Ubiquinone</keyword>
<keyword evidence="10 16" id="KW-1133">Transmembrane helix</keyword>
<reference evidence="19" key="1">
    <citation type="submission" date="2013-01" db="EMBL/GenBank/DDBJ databases">
        <authorList>
            <person name="Jiao Y.-Y."/>
            <person name="Chen X."/>
            <person name="Wu J."/>
        </authorList>
    </citation>
    <scope>NUCLEOTIDE SEQUENCE</scope>
</reference>